<dbReference type="EMBL" id="FR824089">
    <property type="protein sequence ID" value="CCA18060.1"/>
    <property type="molecule type" value="Genomic_DNA"/>
</dbReference>
<reference evidence="2" key="1">
    <citation type="journal article" date="2011" name="PLoS Biol.">
        <title>Gene gain and loss during evolution of obligate parasitism in the white rust pathogen of Arabidopsis thaliana.</title>
        <authorList>
            <person name="Kemen E."/>
            <person name="Gardiner A."/>
            <person name="Schultz-Larsen T."/>
            <person name="Kemen A.C."/>
            <person name="Balmuth A.L."/>
            <person name="Robert-Seilaniantz A."/>
            <person name="Bailey K."/>
            <person name="Holub E."/>
            <person name="Studholme D.J."/>
            <person name="Maclean D."/>
            <person name="Jones J.D."/>
        </authorList>
    </citation>
    <scope>NUCLEOTIDE SEQUENCE</scope>
</reference>
<accession>F0WA90</accession>
<feature type="compositionally biased region" description="Basic and acidic residues" evidence="1">
    <location>
        <begin position="11"/>
        <end position="23"/>
    </location>
</feature>
<proteinExistence type="predicted"/>
<reference evidence="2" key="2">
    <citation type="submission" date="2011-02" db="EMBL/GenBank/DDBJ databases">
        <authorList>
            <person name="MacLean D."/>
        </authorList>
    </citation>
    <scope>NUCLEOTIDE SEQUENCE</scope>
</reference>
<gene>
    <name evidence="2" type="primary">AlNc14C44G3619</name>
    <name evidence="2" type="ORF">ALNC14_042030</name>
</gene>
<feature type="compositionally biased region" description="Polar residues" evidence="1">
    <location>
        <begin position="1"/>
        <end position="10"/>
    </location>
</feature>
<dbReference type="HOGENOM" id="CLU_184807_0_0_1"/>
<evidence type="ECO:0000313" key="2">
    <source>
        <dbReference type="EMBL" id="CCA18060.1"/>
    </source>
</evidence>
<dbReference type="AlphaFoldDB" id="F0WA90"/>
<name>F0WA90_9STRA</name>
<feature type="region of interest" description="Disordered" evidence="1">
    <location>
        <begin position="43"/>
        <end position="62"/>
    </location>
</feature>
<feature type="region of interest" description="Disordered" evidence="1">
    <location>
        <begin position="1"/>
        <end position="24"/>
    </location>
</feature>
<evidence type="ECO:0000256" key="1">
    <source>
        <dbReference type="SAM" id="MobiDB-lite"/>
    </source>
</evidence>
<sequence>MSPNKIPSANTKEESDGADESKMDQMTMLLEMLENRLDKIETERSVGSPIPEPPAQGESVFTGENEQGQGLIMTSWMRDWCSIKETG</sequence>
<protein>
    <submittedName>
        <fullName evidence="2">AlNc14C44G3619 protein</fullName>
    </submittedName>
</protein>
<organism evidence="2">
    <name type="scientific">Albugo laibachii Nc14</name>
    <dbReference type="NCBI Taxonomy" id="890382"/>
    <lineage>
        <taxon>Eukaryota</taxon>
        <taxon>Sar</taxon>
        <taxon>Stramenopiles</taxon>
        <taxon>Oomycota</taxon>
        <taxon>Peronosporomycetes</taxon>
        <taxon>Albuginales</taxon>
        <taxon>Albuginaceae</taxon>
        <taxon>Albugo</taxon>
    </lineage>
</organism>